<dbReference type="EC" id="5.4.99.12" evidence="4"/>
<dbReference type="PANTHER" id="PTHR11142:SF0">
    <property type="entry name" value="TRNA PSEUDOURIDINE SYNTHASE-LIKE 1"/>
    <property type="match status" value="1"/>
</dbReference>
<sequence length="257" mass="28291">MPRYRCLIEYDGRPYKGFQAQGDHPTVQASLERAILGFSGEALRITAAGRTDTGVHATGQVVSFDLSKAFKADTVRDAMNAFLAREPVSVLAAEQVDDEFSARFSATGRMYLYRILTRRAPPALDMGRVWHVKKPLDAEVMAQAAKALVGTHDFTTFRHVECQAKSPVKTLDIARVKRFGDEIHLVFAARSFLHRQVRSMTGTLVEAGIGRWDIADVAEALAAKDRAACGQVAPPEGLYLTHVTYEAEPDFGTYSSI</sequence>
<dbReference type="EMBL" id="GL883078">
    <property type="protein sequence ID" value="EGF90945.1"/>
    <property type="molecule type" value="Genomic_DNA"/>
</dbReference>
<dbReference type="Gene3D" id="3.30.70.580">
    <property type="entry name" value="Pseudouridine synthase I, catalytic domain, N-terminal subdomain"/>
    <property type="match status" value="1"/>
</dbReference>
<name>F4QNN7_9CAUL</name>
<gene>
    <name evidence="4 9" type="primary">truA</name>
    <name evidence="9" type="ORF">ABI_23570</name>
</gene>
<evidence type="ECO:0000256" key="6">
    <source>
        <dbReference type="PIRSR" id="PIRSR001430-2"/>
    </source>
</evidence>
<dbReference type="CDD" id="cd02570">
    <property type="entry name" value="PseudoU_synth_EcTruA"/>
    <property type="match status" value="1"/>
</dbReference>
<dbReference type="HOGENOM" id="CLU_014673_0_2_5"/>
<evidence type="ECO:0000256" key="7">
    <source>
        <dbReference type="RuleBase" id="RU003792"/>
    </source>
</evidence>
<dbReference type="NCBIfam" id="TIGR00071">
    <property type="entry name" value="hisT_truA"/>
    <property type="match status" value="1"/>
</dbReference>
<evidence type="ECO:0000313" key="9">
    <source>
        <dbReference type="EMBL" id="EGF90945.1"/>
    </source>
</evidence>
<dbReference type="AlphaFoldDB" id="F4QNN7"/>
<evidence type="ECO:0000256" key="2">
    <source>
        <dbReference type="ARBA" id="ARBA00022694"/>
    </source>
</evidence>
<dbReference type="Gene3D" id="3.30.70.660">
    <property type="entry name" value="Pseudouridine synthase I, catalytic domain, C-terminal subdomain"/>
    <property type="match status" value="1"/>
</dbReference>
<dbReference type="GO" id="GO:0160147">
    <property type="term" value="F:tRNA pseudouridine(38-40) synthase activity"/>
    <property type="evidence" value="ECO:0007669"/>
    <property type="project" value="UniProtKB-EC"/>
</dbReference>
<dbReference type="InterPro" id="IPR020103">
    <property type="entry name" value="PsdUridine_synth_cat_dom_sf"/>
</dbReference>
<feature type="domain" description="Pseudouridine synthase I TruA alpha/beta" evidence="8">
    <location>
        <begin position="144"/>
        <end position="246"/>
    </location>
</feature>
<dbReference type="STRING" id="715226.ABI_23570"/>
<dbReference type="PANTHER" id="PTHR11142">
    <property type="entry name" value="PSEUDOURIDYLATE SYNTHASE"/>
    <property type="match status" value="1"/>
</dbReference>
<keyword evidence="2 4" id="KW-0819">tRNA processing</keyword>
<dbReference type="InterPro" id="IPR001406">
    <property type="entry name" value="PsdUridine_synth_TruA"/>
</dbReference>
<evidence type="ECO:0000256" key="3">
    <source>
        <dbReference type="ARBA" id="ARBA00023235"/>
    </source>
</evidence>
<comment type="function">
    <text evidence="4">Formation of pseudouridine at positions 38, 39 and 40 in the anticodon stem and loop of transfer RNAs.</text>
</comment>
<feature type="binding site" evidence="4 6">
    <location>
        <position position="111"/>
    </location>
    <ligand>
        <name>substrate</name>
    </ligand>
</feature>
<dbReference type="InterPro" id="IPR020097">
    <property type="entry name" value="PsdUridine_synth_TruA_a/b_dom"/>
</dbReference>
<protein>
    <recommendedName>
        <fullName evidence="4">tRNA pseudouridine synthase A</fullName>
        <ecNumber evidence="4">5.4.99.12</ecNumber>
    </recommendedName>
    <alternativeName>
        <fullName evidence="4">tRNA pseudouridine(38-40) synthase</fullName>
    </alternativeName>
    <alternativeName>
        <fullName evidence="4">tRNA pseudouridylate synthase I</fullName>
    </alternativeName>
    <alternativeName>
        <fullName evidence="4">tRNA-uridine isomerase I</fullName>
    </alternativeName>
</protein>
<feature type="domain" description="Pseudouridine synthase I TruA alpha/beta" evidence="8">
    <location>
        <begin position="9"/>
        <end position="104"/>
    </location>
</feature>
<keyword evidence="10" id="KW-1185">Reference proteome</keyword>
<proteinExistence type="inferred from homology"/>
<organism evidence="9 10">
    <name type="scientific">Asticcacaulis biprosthecium C19</name>
    <dbReference type="NCBI Taxonomy" id="715226"/>
    <lineage>
        <taxon>Bacteria</taxon>
        <taxon>Pseudomonadati</taxon>
        <taxon>Pseudomonadota</taxon>
        <taxon>Alphaproteobacteria</taxon>
        <taxon>Caulobacterales</taxon>
        <taxon>Caulobacteraceae</taxon>
        <taxon>Asticcacaulis</taxon>
    </lineage>
</organism>
<evidence type="ECO:0000256" key="5">
    <source>
        <dbReference type="PIRSR" id="PIRSR001430-1"/>
    </source>
</evidence>
<dbReference type="eggNOG" id="COG0101">
    <property type="taxonomic scope" value="Bacteria"/>
</dbReference>
<comment type="catalytic activity">
    <reaction evidence="4 7">
        <text>uridine(38/39/40) in tRNA = pseudouridine(38/39/40) in tRNA</text>
        <dbReference type="Rhea" id="RHEA:22376"/>
        <dbReference type="Rhea" id="RHEA-COMP:10085"/>
        <dbReference type="Rhea" id="RHEA-COMP:10087"/>
        <dbReference type="ChEBI" id="CHEBI:65314"/>
        <dbReference type="ChEBI" id="CHEBI:65315"/>
        <dbReference type="EC" id="5.4.99.12"/>
    </reaction>
</comment>
<dbReference type="PIRSF" id="PIRSF001430">
    <property type="entry name" value="tRNA_psdUrid_synth"/>
    <property type="match status" value="1"/>
</dbReference>
<dbReference type="OrthoDB" id="9811823at2"/>
<accession>F4QNN7</accession>
<comment type="subunit">
    <text evidence="4">Homodimer.</text>
</comment>
<evidence type="ECO:0000256" key="1">
    <source>
        <dbReference type="ARBA" id="ARBA00009375"/>
    </source>
</evidence>
<dbReference type="FunFam" id="3.30.70.580:FF:000001">
    <property type="entry name" value="tRNA pseudouridine synthase A"/>
    <property type="match status" value="1"/>
</dbReference>
<evidence type="ECO:0000313" key="10">
    <source>
        <dbReference type="Proteomes" id="UP000006512"/>
    </source>
</evidence>
<dbReference type="GO" id="GO:0003723">
    <property type="term" value="F:RNA binding"/>
    <property type="evidence" value="ECO:0007669"/>
    <property type="project" value="InterPro"/>
</dbReference>
<evidence type="ECO:0000259" key="8">
    <source>
        <dbReference type="Pfam" id="PF01416"/>
    </source>
</evidence>
<dbReference type="HAMAP" id="MF_00171">
    <property type="entry name" value="TruA"/>
    <property type="match status" value="1"/>
</dbReference>
<dbReference type="SUPFAM" id="SSF55120">
    <property type="entry name" value="Pseudouridine synthase"/>
    <property type="match status" value="1"/>
</dbReference>
<dbReference type="Pfam" id="PF01416">
    <property type="entry name" value="PseudoU_synth_1"/>
    <property type="match status" value="2"/>
</dbReference>
<comment type="caution">
    <text evidence="4">Lacks conserved residue(s) required for the propagation of feature annotation.</text>
</comment>
<dbReference type="InterPro" id="IPR020095">
    <property type="entry name" value="PsdUridine_synth_TruA_C"/>
</dbReference>
<dbReference type="RefSeq" id="WP_006273127.1">
    <property type="nucleotide sequence ID" value="NZ_GL883078.1"/>
</dbReference>
<dbReference type="InterPro" id="IPR020094">
    <property type="entry name" value="TruA/RsuA/RluB/E/F_N"/>
</dbReference>
<comment type="similarity">
    <text evidence="1 4 7">Belongs to the tRNA pseudouridine synthase TruA family.</text>
</comment>
<keyword evidence="3 4" id="KW-0413">Isomerase</keyword>
<dbReference type="Proteomes" id="UP000006512">
    <property type="component" value="Unassembled WGS sequence"/>
</dbReference>
<evidence type="ECO:0000256" key="4">
    <source>
        <dbReference type="HAMAP-Rule" id="MF_00171"/>
    </source>
</evidence>
<dbReference type="GO" id="GO:0031119">
    <property type="term" value="P:tRNA pseudouridine synthesis"/>
    <property type="evidence" value="ECO:0007669"/>
    <property type="project" value="UniProtKB-UniRule"/>
</dbReference>
<feature type="active site" description="Nucleophile" evidence="4 5">
    <location>
        <position position="52"/>
    </location>
</feature>
<reference evidence="10" key="1">
    <citation type="submission" date="2011-03" db="EMBL/GenBank/DDBJ databases">
        <title>Draft genome sequence of Brevundimonas diminuta.</title>
        <authorList>
            <person name="Brown P.J.B."/>
            <person name="Buechlein A."/>
            <person name="Hemmerich C."/>
            <person name="Brun Y.V."/>
        </authorList>
    </citation>
    <scope>NUCLEOTIDE SEQUENCE [LARGE SCALE GENOMIC DNA]</scope>
    <source>
        <strain evidence="10">C19</strain>
    </source>
</reference>